<dbReference type="InterPro" id="IPR011051">
    <property type="entry name" value="RmlC_Cupin_sf"/>
</dbReference>
<dbReference type="EMBL" id="JACCCZ010000001">
    <property type="protein sequence ID" value="NYG01706.1"/>
    <property type="molecule type" value="Genomic_DNA"/>
</dbReference>
<dbReference type="InterPro" id="IPR014710">
    <property type="entry name" value="RmlC-like_jellyroll"/>
</dbReference>
<evidence type="ECO:0000256" key="1">
    <source>
        <dbReference type="SAM" id="MobiDB-lite"/>
    </source>
</evidence>
<sequence length="124" mass="13094">MPKLIENASRVTAAGTPPKTIDEYVGRVNSGDGRVSVAHMRSPSGWAEPGQTPEFDEYTLVLRGALRVEFDGGELDVAAGQAVHTAPGEWVRYSSPGPDGAEYVAVCLPAFEIGAAHRDDEPGS</sequence>
<reference evidence="3 4" key="1">
    <citation type="submission" date="2020-07" db="EMBL/GenBank/DDBJ databases">
        <title>Sequencing the genomes of 1000 actinobacteria strains.</title>
        <authorList>
            <person name="Klenk H.-P."/>
        </authorList>
    </citation>
    <scope>NUCLEOTIDE SEQUENCE [LARGE SCALE GENOMIC DNA]</scope>
    <source>
        <strain evidence="3 4">DSM 44749</strain>
    </source>
</reference>
<gene>
    <name evidence="3" type="ORF">HDA37_001991</name>
</gene>
<dbReference type="InterPro" id="IPR013096">
    <property type="entry name" value="Cupin_2"/>
</dbReference>
<feature type="region of interest" description="Disordered" evidence="1">
    <location>
        <begin position="1"/>
        <end position="27"/>
    </location>
</feature>
<dbReference type="GeneID" id="98051769"/>
<evidence type="ECO:0000313" key="3">
    <source>
        <dbReference type="EMBL" id="NYG01706.1"/>
    </source>
</evidence>
<dbReference type="Gene3D" id="2.60.120.10">
    <property type="entry name" value="Jelly Rolls"/>
    <property type="match status" value="1"/>
</dbReference>
<feature type="domain" description="Cupin type-2" evidence="2">
    <location>
        <begin position="55"/>
        <end position="106"/>
    </location>
</feature>
<keyword evidence="4" id="KW-1185">Reference proteome</keyword>
<proteinExistence type="predicted"/>
<dbReference type="Pfam" id="PF07883">
    <property type="entry name" value="Cupin_2"/>
    <property type="match status" value="1"/>
</dbReference>
<evidence type="ECO:0000259" key="2">
    <source>
        <dbReference type="Pfam" id="PF07883"/>
    </source>
</evidence>
<dbReference type="RefSeq" id="WP_062400727.1">
    <property type="nucleotide sequence ID" value="NZ_BAAAJZ010000015.1"/>
</dbReference>
<name>A0A852W717_PSEA5</name>
<comment type="caution">
    <text evidence="3">The sequence shown here is derived from an EMBL/GenBank/DDBJ whole genome shotgun (WGS) entry which is preliminary data.</text>
</comment>
<protein>
    <submittedName>
        <fullName evidence="3">Mannose-6-phosphate isomerase-like protein (Cupin superfamily)</fullName>
    </submittedName>
</protein>
<dbReference type="Proteomes" id="UP000549695">
    <property type="component" value="Unassembled WGS sequence"/>
</dbReference>
<organism evidence="3 4">
    <name type="scientific">Pseudonocardia alni</name>
    <name type="common">Amycolata alni</name>
    <dbReference type="NCBI Taxonomy" id="33907"/>
    <lineage>
        <taxon>Bacteria</taxon>
        <taxon>Bacillati</taxon>
        <taxon>Actinomycetota</taxon>
        <taxon>Actinomycetes</taxon>
        <taxon>Pseudonocardiales</taxon>
        <taxon>Pseudonocardiaceae</taxon>
        <taxon>Pseudonocardia</taxon>
    </lineage>
</organism>
<dbReference type="SUPFAM" id="SSF51182">
    <property type="entry name" value="RmlC-like cupins"/>
    <property type="match status" value="1"/>
</dbReference>
<dbReference type="AlphaFoldDB" id="A0A852W717"/>
<evidence type="ECO:0000313" key="4">
    <source>
        <dbReference type="Proteomes" id="UP000549695"/>
    </source>
</evidence>
<accession>A0A852W717</accession>